<dbReference type="EMBL" id="QICB01000002">
    <property type="protein sequence ID" value="RNL20835.1"/>
    <property type="molecule type" value="Genomic_DNA"/>
</dbReference>
<organism evidence="2 3">
    <name type="scientific">Slackia faecicanis</name>
    <dbReference type="NCBI Taxonomy" id="255723"/>
    <lineage>
        <taxon>Bacteria</taxon>
        <taxon>Bacillati</taxon>
        <taxon>Actinomycetota</taxon>
        <taxon>Coriobacteriia</taxon>
        <taxon>Eggerthellales</taxon>
        <taxon>Eggerthellaceae</taxon>
        <taxon>Slackia</taxon>
    </lineage>
</organism>
<accession>A0A3N0AGM2</accession>
<name>A0A3N0AGM2_9ACTN</name>
<keyword evidence="3" id="KW-1185">Reference proteome</keyword>
<feature type="compositionally biased region" description="Basic and acidic residues" evidence="1">
    <location>
        <begin position="42"/>
        <end position="56"/>
    </location>
</feature>
<evidence type="ECO:0000313" key="2">
    <source>
        <dbReference type="EMBL" id="RNL20835.1"/>
    </source>
</evidence>
<dbReference type="Proteomes" id="UP000267368">
    <property type="component" value="Unassembled WGS sequence"/>
</dbReference>
<feature type="region of interest" description="Disordered" evidence="1">
    <location>
        <begin position="17"/>
        <end position="56"/>
    </location>
</feature>
<evidence type="ECO:0000313" key="3">
    <source>
        <dbReference type="Proteomes" id="UP000267368"/>
    </source>
</evidence>
<evidence type="ECO:0000256" key="1">
    <source>
        <dbReference type="SAM" id="MobiDB-lite"/>
    </source>
</evidence>
<protein>
    <recommendedName>
        <fullName evidence="4">Nuclease-associated modular DNA-binding 1 domain-containing protein</fullName>
    </recommendedName>
</protein>
<proteinExistence type="predicted"/>
<comment type="caution">
    <text evidence="2">The sequence shown here is derived from an EMBL/GenBank/DDBJ whole genome shotgun (WGS) entry which is preliminary data.</text>
</comment>
<dbReference type="AlphaFoldDB" id="A0A3N0AGM2"/>
<sequence>MSGAYLQPSRVVLDAHSGATSGPVRVSYFDPRTGEPCATKPEPLHGDQERRGREREGYRASLARGWKKRAVLVGSVEYESIAAAAPAVGVSKTKLAKSLRDGAAEVNGRSVRYAADVQPPPMRTNNPGHKCAVLVDGVRHESIADAAAALGYSRTYFASELRSGRRDYGGRTVEYADKAMKPEPAKTERKPMDPAKYHTRPVMVDGVRYARLMDAAAVVGCSQSYLSMRLKEGYDRVKGCAVAYA</sequence>
<gene>
    <name evidence="2" type="ORF">DMP07_04455</name>
</gene>
<evidence type="ECO:0008006" key="4">
    <source>
        <dbReference type="Google" id="ProtNLM"/>
    </source>
</evidence>
<reference evidence="3" key="1">
    <citation type="submission" date="2018-05" db="EMBL/GenBank/DDBJ databases">
        <title>Genome Sequencing of selected type strains of the family Eggerthellaceae.</title>
        <authorList>
            <person name="Danylec N."/>
            <person name="Stoll D.A."/>
            <person name="Doetsch A."/>
            <person name="Huch M."/>
        </authorList>
    </citation>
    <scope>NUCLEOTIDE SEQUENCE [LARGE SCALE GENOMIC DNA]</scope>
    <source>
        <strain evidence="3">DSM 17537</strain>
    </source>
</reference>
<dbReference type="RefSeq" id="WP_123197934.1">
    <property type="nucleotide sequence ID" value="NZ_QICB01000002.1"/>
</dbReference>